<keyword evidence="2" id="KW-0472">Membrane</keyword>
<reference evidence="4" key="2">
    <citation type="submission" date="2023-05" db="EMBL/GenBank/DDBJ databases">
        <authorList>
            <consortium name="Lawrence Berkeley National Laboratory"/>
            <person name="Steindorff A."/>
            <person name="Hensen N."/>
            <person name="Bonometti L."/>
            <person name="Westerberg I."/>
            <person name="Brannstrom I.O."/>
            <person name="Guillou S."/>
            <person name="Cros-Aarteil S."/>
            <person name="Calhoun S."/>
            <person name="Haridas S."/>
            <person name="Kuo A."/>
            <person name="Mondo S."/>
            <person name="Pangilinan J."/>
            <person name="Riley R."/>
            <person name="Labutti K."/>
            <person name="Andreopoulos B."/>
            <person name="Lipzen A."/>
            <person name="Chen C."/>
            <person name="Yanf M."/>
            <person name="Daum C."/>
            <person name="Ng V."/>
            <person name="Clum A."/>
            <person name="Ohm R."/>
            <person name="Martin F."/>
            <person name="Silar P."/>
            <person name="Natvig D."/>
            <person name="Lalanne C."/>
            <person name="Gautier V."/>
            <person name="Ament-Velasquez S.L."/>
            <person name="Kruys A."/>
            <person name="Hutchinson M.I."/>
            <person name="Powell A.J."/>
            <person name="Barry K."/>
            <person name="Miller A.N."/>
            <person name="Grigoriev I.V."/>
            <person name="Debuchy R."/>
            <person name="Gladieux P."/>
            <person name="Thoren M.H."/>
            <person name="Johannesson H."/>
        </authorList>
    </citation>
    <scope>NUCLEOTIDE SEQUENCE</scope>
    <source>
        <strain evidence="4">CBS 315.58</strain>
    </source>
</reference>
<dbReference type="PANTHER" id="PTHR34502:SF5">
    <property type="entry name" value="DUF6594 DOMAIN-CONTAINING PROTEIN"/>
    <property type="match status" value="1"/>
</dbReference>
<feature type="compositionally biased region" description="Basic and acidic residues" evidence="1">
    <location>
        <begin position="39"/>
        <end position="48"/>
    </location>
</feature>
<evidence type="ECO:0000256" key="2">
    <source>
        <dbReference type="SAM" id="Phobius"/>
    </source>
</evidence>
<feature type="transmembrane region" description="Helical" evidence="2">
    <location>
        <begin position="254"/>
        <end position="278"/>
    </location>
</feature>
<feature type="transmembrane region" description="Helical" evidence="2">
    <location>
        <begin position="284"/>
        <end position="302"/>
    </location>
</feature>
<reference evidence="4" key="1">
    <citation type="journal article" date="2023" name="Mol. Phylogenet. Evol.">
        <title>Genome-scale phylogeny and comparative genomics of the fungal order Sordariales.</title>
        <authorList>
            <person name="Hensen N."/>
            <person name="Bonometti L."/>
            <person name="Westerberg I."/>
            <person name="Brannstrom I.O."/>
            <person name="Guillou S."/>
            <person name="Cros-Aarteil S."/>
            <person name="Calhoun S."/>
            <person name="Haridas S."/>
            <person name="Kuo A."/>
            <person name="Mondo S."/>
            <person name="Pangilinan J."/>
            <person name="Riley R."/>
            <person name="LaButti K."/>
            <person name="Andreopoulos B."/>
            <person name="Lipzen A."/>
            <person name="Chen C."/>
            <person name="Yan M."/>
            <person name="Daum C."/>
            <person name="Ng V."/>
            <person name="Clum A."/>
            <person name="Steindorff A."/>
            <person name="Ohm R.A."/>
            <person name="Martin F."/>
            <person name="Silar P."/>
            <person name="Natvig D.O."/>
            <person name="Lalanne C."/>
            <person name="Gautier V."/>
            <person name="Ament-Velasquez S.L."/>
            <person name="Kruys A."/>
            <person name="Hutchinson M.I."/>
            <person name="Powell A.J."/>
            <person name="Barry K."/>
            <person name="Miller A.N."/>
            <person name="Grigoriev I.V."/>
            <person name="Debuchy R."/>
            <person name="Gladieux P."/>
            <person name="Hiltunen Thoren M."/>
            <person name="Johannesson H."/>
        </authorList>
    </citation>
    <scope>NUCLEOTIDE SEQUENCE</scope>
    <source>
        <strain evidence="4">CBS 315.58</strain>
    </source>
</reference>
<evidence type="ECO:0000313" key="4">
    <source>
        <dbReference type="EMBL" id="KAK4198764.1"/>
    </source>
</evidence>
<dbReference type="Proteomes" id="UP001303160">
    <property type="component" value="Unassembled WGS sequence"/>
</dbReference>
<evidence type="ECO:0000259" key="3">
    <source>
        <dbReference type="Pfam" id="PF20237"/>
    </source>
</evidence>
<dbReference type="Pfam" id="PF20237">
    <property type="entry name" value="DUF6594"/>
    <property type="match status" value="1"/>
</dbReference>
<organism evidence="4 5">
    <name type="scientific">Triangularia verruculosa</name>
    <dbReference type="NCBI Taxonomy" id="2587418"/>
    <lineage>
        <taxon>Eukaryota</taxon>
        <taxon>Fungi</taxon>
        <taxon>Dikarya</taxon>
        <taxon>Ascomycota</taxon>
        <taxon>Pezizomycotina</taxon>
        <taxon>Sordariomycetes</taxon>
        <taxon>Sordariomycetidae</taxon>
        <taxon>Sordariales</taxon>
        <taxon>Podosporaceae</taxon>
        <taxon>Triangularia</taxon>
    </lineage>
</organism>
<dbReference type="PANTHER" id="PTHR34502">
    <property type="entry name" value="DUF6594 DOMAIN-CONTAINING PROTEIN-RELATED"/>
    <property type="match status" value="1"/>
</dbReference>
<gene>
    <name evidence="4" type="ORF">QBC40DRAFT_266499</name>
</gene>
<evidence type="ECO:0000313" key="5">
    <source>
        <dbReference type="Proteomes" id="UP001303160"/>
    </source>
</evidence>
<protein>
    <recommendedName>
        <fullName evidence="3">DUF6594 domain-containing protein</fullName>
    </recommendedName>
</protein>
<keyword evidence="2" id="KW-0812">Transmembrane</keyword>
<feature type="compositionally biased region" description="Basic and acidic residues" evidence="1">
    <location>
        <begin position="1"/>
        <end position="10"/>
    </location>
</feature>
<feature type="region of interest" description="Disordered" evidence="1">
    <location>
        <begin position="1"/>
        <end position="51"/>
    </location>
</feature>
<keyword evidence="5" id="KW-1185">Reference proteome</keyword>
<evidence type="ECO:0000256" key="1">
    <source>
        <dbReference type="SAM" id="MobiDB-lite"/>
    </source>
</evidence>
<dbReference type="EMBL" id="MU863941">
    <property type="protein sequence ID" value="KAK4198764.1"/>
    <property type="molecule type" value="Genomic_DNA"/>
</dbReference>
<dbReference type="InterPro" id="IPR046529">
    <property type="entry name" value="DUF6594"/>
</dbReference>
<dbReference type="AlphaFoldDB" id="A0AAN6XDW3"/>
<name>A0AAN6XDW3_9PEZI</name>
<sequence>MAERTERETMTDTGPAACPRGPNSERPDETPTQSETPNNDDHKTKPDTGSKGYAKLATFLARQDEYAIFRRFKRLNYQSILYQQAQIIFLERHLEKLAARDRTHPCPQRQLFDRDWVTMAHPLDAEAGQQWATMQLIQQKLAEYNKALLAQVSLAQLDRPNYQDLEFLRQWIRGAGNGNYPIHGPDQFAWDDKFERDLMAIKPRVPLDRLSRWVNDTIFPWFHRFCGMKLRDPESSNKDLGTGIYVYRESHLQIIIETFVTVVAALLPVLSIVVLYFLGDNNKFKFIALVIFSAIFALALAIMTKAKRIEVFAATAAFAALNVVFLSQDPTGEQLVELMKEYLTASGDKGAN</sequence>
<keyword evidence="2" id="KW-1133">Transmembrane helix</keyword>
<proteinExistence type="predicted"/>
<comment type="caution">
    <text evidence="4">The sequence shown here is derived from an EMBL/GenBank/DDBJ whole genome shotgun (WGS) entry which is preliminary data.</text>
</comment>
<accession>A0AAN6XDW3</accession>
<feature type="domain" description="DUF6594" evidence="3">
    <location>
        <begin position="53"/>
        <end position="321"/>
    </location>
</feature>